<keyword evidence="7" id="KW-0813">Transport</keyword>
<evidence type="ECO:0000313" key="9">
    <source>
        <dbReference type="EMBL" id="CUK08241.1"/>
    </source>
</evidence>
<evidence type="ECO:0000256" key="5">
    <source>
        <dbReference type="ARBA" id="ARBA00022989"/>
    </source>
</evidence>
<dbReference type="GO" id="GO:0022857">
    <property type="term" value="F:transmembrane transporter activity"/>
    <property type="evidence" value="ECO:0007669"/>
    <property type="project" value="InterPro"/>
</dbReference>
<dbReference type="GO" id="GO:0005886">
    <property type="term" value="C:plasma membrane"/>
    <property type="evidence" value="ECO:0007669"/>
    <property type="project" value="UniProtKB-SubCell"/>
</dbReference>
<dbReference type="STRING" id="1715692.RUE5091_03054"/>
<name>A0A0P1IED8_9RHOB</name>
<comment type="subcellular location">
    <subcellularLocation>
        <location evidence="1">Cell membrane</location>
        <topology evidence="1">Single-pass membrane protein</topology>
    </subcellularLocation>
    <subcellularLocation>
        <location evidence="7">Cell membrane</location>
        <topology evidence="7">Single-pass type II membrane protein</topology>
    </subcellularLocation>
</comment>
<keyword evidence="5 8" id="KW-1133">Transmembrane helix</keyword>
<evidence type="ECO:0000256" key="2">
    <source>
        <dbReference type="ARBA" id="ARBA00005811"/>
    </source>
</evidence>
<dbReference type="OrthoDB" id="8479787at2"/>
<keyword evidence="3" id="KW-1003">Cell membrane</keyword>
<reference evidence="10" key="1">
    <citation type="submission" date="2015-09" db="EMBL/GenBank/DDBJ databases">
        <authorList>
            <person name="Rodrigo-Torres L."/>
            <person name="Arahal D.R."/>
        </authorList>
    </citation>
    <scope>NUCLEOTIDE SEQUENCE [LARGE SCALE GENOMIC DNA]</scope>
    <source>
        <strain evidence="10">CECT 5091</strain>
    </source>
</reference>
<feature type="transmembrane region" description="Helical" evidence="8">
    <location>
        <begin position="12"/>
        <end position="35"/>
    </location>
</feature>
<accession>A0A0P1IED8</accession>
<dbReference type="EMBL" id="CYUD01000009">
    <property type="protein sequence ID" value="CUK08241.1"/>
    <property type="molecule type" value="Genomic_DNA"/>
</dbReference>
<sequence length="125" mass="13882">MIRPGRPRRKRDSTIALINVVFLMLIFFLIAGTVATPLDPDLDLVDTSELEGREPPDALVLHRDGTLSFRGAPMDPESYMAGREPEPVRIVPDREAPGMRLMEVTGELRRLGAVSVFVVTEKALE</sequence>
<keyword evidence="4 7" id="KW-0812">Transmembrane</keyword>
<organism evidence="9 10">
    <name type="scientific">Ruegeria denitrificans</name>
    <dbReference type="NCBI Taxonomy" id="1715692"/>
    <lineage>
        <taxon>Bacteria</taxon>
        <taxon>Pseudomonadati</taxon>
        <taxon>Pseudomonadota</taxon>
        <taxon>Alphaproteobacteria</taxon>
        <taxon>Rhodobacterales</taxon>
        <taxon>Roseobacteraceae</taxon>
        <taxon>Ruegeria</taxon>
    </lineage>
</organism>
<dbReference type="RefSeq" id="WP_058282720.1">
    <property type="nucleotide sequence ID" value="NZ_CYUD01000009.1"/>
</dbReference>
<evidence type="ECO:0000256" key="3">
    <source>
        <dbReference type="ARBA" id="ARBA00022475"/>
    </source>
</evidence>
<keyword evidence="6 8" id="KW-0472">Membrane</keyword>
<gene>
    <name evidence="9" type="ORF">RUE5091_03054</name>
</gene>
<evidence type="ECO:0000256" key="8">
    <source>
        <dbReference type="SAM" id="Phobius"/>
    </source>
</evidence>
<evidence type="ECO:0000256" key="6">
    <source>
        <dbReference type="ARBA" id="ARBA00023136"/>
    </source>
</evidence>
<dbReference type="Proteomes" id="UP000051260">
    <property type="component" value="Unassembled WGS sequence"/>
</dbReference>
<evidence type="ECO:0000256" key="7">
    <source>
        <dbReference type="RuleBase" id="RU003879"/>
    </source>
</evidence>
<dbReference type="Pfam" id="PF02472">
    <property type="entry name" value="ExbD"/>
    <property type="match status" value="1"/>
</dbReference>
<evidence type="ECO:0000256" key="1">
    <source>
        <dbReference type="ARBA" id="ARBA00004162"/>
    </source>
</evidence>
<evidence type="ECO:0000313" key="10">
    <source>
        <dbReference type="Proteomes" id="UP000051260"/>
    </source>
</evidence>
<evidence type="ECO:0000256" key="4">
    <source>
        <dbReference type="ARBA" id="ARBA00022692"/>
    </source>
</evidence>
<keyword evidence="10" id="KW-1185">Reference proteome</keyword>
<comment type="similarity">
    <text evidence="2 7">Belongs to the ExbD/TolR family.</text>
</comment>
<dbReference type="GO" id="GO:0015031">
    <property type="term" value="P:protein transport"/>
    <property type="evidence" value="ECO:0007669"/>
    <property type="project" value="UniProtKB-KW"/>
</dbReference>
<dbReference type="InterPro" id="IPR003400">
    <property type="entry name" value="ExbD"/>
</dbReference>
<protein>
    <submittedName>
        <fullName evidence="9">Biopolymer transport protein ExbD/TolR</fullName>
    </submittedName>
</protein>
<proteinExistence type="inferred from homology"/>
<dbReference type="AlphaFoldDB" id="A0A0P1IED8"/>
<keyword evidence="7" id="KW-0653">Protein transport</keyword>